<proteinExistence type="predicted"/>
<keyword evidence="1" id="KW-0175">Coiled coil</keyword>
<dbReference type="Proteomes" id="UP001212997">
    <property type="component" value="Unassembled WGS sequence"/>
</dbReference>
<organism evidence="3 4">
    <name type="scientific">Meripilus lineatus</name>
    <dbReference type="NCBI Taxonomy" id="2056292"/>
    <lineage>
        <taxon>Eukaryota</taxon>
        <taxon>Fungi</taxon>
        <taxon>Dikarya</taxon>
        <taxon>Basidiomycota</taxon>
        <taxon>Agaricomycotina</taxon>
        <taxon>Agaricomycetes</taxon>
        <taxon>Polyporales</taxon>
        <taxon>Meripilaceae</taxon>
        <taxon>Meripilus</taxon>
    </lineage>
</organism>
<feature type="compositionally biased region" description="Basic and acidic residues" evidence="2">
    <location>
        <begin position="374"/>
        <end position="384"/>
    </location>
</feature>
<protein>
    <submittedName>
        <fullName evidence="3">Uncharacterized protein</fullName>
    </submittedName>
</protein>
<feature type="region of interest" description="Disordered" evidence="2">
    <location>
        <begin position="1"/>
        <end position="65"/>
    </location>
</feature>
<keyword evidence="4" id="KW-1185">Reference proteome</keyword>
<evidence type="ECO:0000256" key="2">
    <source>
        <dbReference type="SAM" id="MobiDB-lite"/>
    </source>
</evidence>
<accession>A0AAD5V1Q5</accession>
<feature type="compositionally biased region" description="Polar residues" evidence="2">
    <location>
        <begin position="53"/>
        <end position="65"/>
    </location>
</feature>
<comment type="caution">
    <text evidence="3">The sequence shown here is derived from an EMBL/GenBank/DDBJ whole genome shotgun (WGS) entry which is preliminary data.</text>
</comment>
<feature type="compositionally biased region" description="Basic and acidic residues" evidence="2">
    <location>
        <begin position="699"/>
        <end position="720"/>
    </location>
</feature>
<feature type="compositionally biased region" description="Polar residues" evidence="2">
    <location>
        <begin position="650"/>
        <end position="664"/>
    </location>
</feature>
<gene>
    <name evidence="3" type="ORF">NLI96_g6155</name>
</gene>
<name>A0AAD5V1Q5_9APHY</name>
<feature type="region of interest" description="Disordered" evidence="2">
    <location>
        <begin position="626"/>
        <end position="685"/>
    </location>
</feature>
<reference evidence="3" key="1">
    <citation type="submission" date="2022-07" db="EMBL/GenBank/DDBJ databases">
        <title>Genome Sequence of Physisporinus lineatus.</title>
        <authorList>
            <person name="Buettner E."/>
        </authorList>
    </citation>
    <scope>NUCLEOTIDE SEQUENCE</scope>
    <source>
        <strain evidence="3">VT162</strain>
    </source>
</reference>
<feature type="region of interest" description="Disordered" evidence="2">
    <location>
        <begin position="699"/>
        <end position="726"/>
    </location>
</feature>
<evidence type="ECO:0000256" key="1">
    <source>
        <dbReference type="SAM" id="Coils"/>
    </source>
</evidence>
<sequence>MEDSSFLQSPTSPGPTSPRLRPIGPRTRRPHYKSGNLGGGTSPSDETVPAYSGRSSPALTISRPQSPFLPSMPSFSQLSEVSFNRIKPPITIDKGIQVAPSDISPPPSSARASSSAVKVIRKPPTLNPPPPLNFETTPIQYRGLTLEAAQWTFTSDQLQDIVSRAIRQTAHESFIRLVSTKTLDEELVQELERLDHLKATTQSQYRFNMHRRTMLLQSLVALSAGDGDPVALANLTTQLADVTVSCDRLMENMGRIADQRAQIQKVQDVHVASALAMALRKLNGSYAKRTTELREARAQIDQYRAELEEAWRVAEDIAQEMDDLDNFHSGFSSDEDGGMSPHPHDESIRLAEVMNITGTAVATKATLTNLLTEPSHKQEFDRSSRVSAARRRSTRASKASLRIPKSPAGGATPHHNFSDRASVMSRRSRKSLRSRSVEDLNVPPVPPIRVDIPTRAATPTPMSPHRAPTPATELDVSMGPDVEPQQEQVVAVEPRPIPPPEAEASPPHSASARENFLSMSRPVSPGSPPANLDDAPPVPPIGAAFLNAVVPQDDATTIVPDGQFDATPEPTFDVVVNEYIDTLTSDTNSISTMELSVGHAKGAVDHCVGICYRKLNLFPIEDEEPAIQEVPRTPQLSSQEQIEETHEQSQAEQDQITPEISQQAEEPEQAQRSDRPPTLNFDIPPITVTQDDEIFVQDHSSDKAPTRSHSMVEPRTRSVDDTVIVPKRAKSEHKRFDGWPWQLGRKTKRYSMPLTRLSLDSAKGVVEKDKKKDKKGGSSSNLAPLPEGVVEPESSS</sequence>
<evidence type="ECO:0000313" key="4">
    <source>
        <dbReference type="Proteomes" id="UP001212997"/>
    </source>
</evidence>
<feature type="compositionally biased region" description="Polar residues" evidence="2">
    <location>
        <begin position="1"/>
        <end position="11"/>
    </location>
</feature>
<feature type="coiled-coil region" evidence="1">
    <location>
        <begin position="286"/>
        <end position="313"/>
    </location>
</feature>
<evidence type="ECO:0000313" key="3">
    <source>
        <dbReference type="EMBL" id="KAJ3483660.1"/>
    </source>
</evidence>
<feature type="region of interest" description="Disordered" evidence="2">
    <location>
        <begin position="96"/>
        <end position="133"/>
    </location>
</feature>
<dbReference type="AlphaFoldDB" id="A0AAD5V1Q5"/>
<dbReference type="EMBL" id="JANAWD010000219">
    <property type="protein sequence ID" value="KAJ3483660.1"/>
    <property type="molecule type" value="Genomic_DNA"/>
</dbReference>
<feature type="region of interest" description="Disordered" evidence="2">
    <location>
        <begin position="757"/>
        <end position="796"/>
    </location>
</feature>
<feature type="region of interest" description="Disordered" evidence="2">
    <location>
        <begin position="373"/>
        <end position="474"/>
    </location>
</feature>